<gene>
    <name evidence="2" type="ORF">EGM88_02845</name>
</gene>
<dbReference type="AlphaFoldDB" id="A0A3N4NZG3"/>
<dbReference type="SUPFAM" id="SSF55166">
    <property type="entry name" value="Hedgehog/DD-peptidase"/>
    <property type="match status" value="1"/>
</dbReference>
<accession>A0A3N4NZG3</accession>
<keyword evidence="1" id="KW-1133">Transmembrane helix</keyword>
<evidence type="ECO:0000313" key="3">
    <source>
        <dbReference type="Proteomes" id="UP000270856"/>
    </source>
</evidence>
<evidence type="ECO:0000313" key="2">
    <source>
        <dbReference type="EMBL" id="RPE00218.1"/>
    </source>
</evidence>
<evidence type="ECO:0000256" key="1">
    <source>
        <dbReference type="SAM" id="Phobius"/>
    </source>
</evidence>
<feature type="transmembrane region" description="Helical" evidence="1">
    <location>
        <begin position="40"/>
        <end position="61"/>
    </location>
</feature>
<keyword evidence="1" id="KW-0812">Transmembrane</keyword>
<dbReference type="RefSeq" id="WP_123896454.1">
    <property type="nucleotide sequence ID" value="NZ_RPFJ01000002.1"/>
</dbReference>
<reference evidence="2 3" key="1">
    <citation type="submission" date="2018-11" db="EMBL/GenBank/DDBJ databases">
        <title>Aureibaculum marinum gen. nov., sp. nov., a member of the family Flavobacteriaceae isolated from the Bohai Sea.</title>
        <authorList>
            <person name="Ji X."/>
        </authorList>
    </citation>
    <scope>NUCLEOTIDE SEQUENCE [LARGE SCALE GENOMIC DNA]</scope>
    <source>
        <strain evidence="2 3">BH-SD17</strain>
    </source>
</reference>
<feature type="transmembrane region" description="Helical" evidence="1">
    <location>
        <begin position="7"/>
        <end position="34"/>
    </location>
</feature>
<keyword evidence="3" id="KW-1185">Reference proteome</keyword>
<dbReference type="EMBL" id="RPFJ01000002">
    <property type="protein sequence ID" value="RPE00218.1"/>
    <property type="molecule type" value="Genomic_DNA"/>
</dbReference>
<sequence>MKYIIHILIVILLTVLTQVGGIIWIISLIVAIKLNYKKRYLFVGLYLLFNLLIIPPIANYFGRVELSYFNENLKPKNIIYPLLFRNYVTPELKELLENSAQNINNEYNFQITYLDANFPFYNGFPLLPHLSHNDGKKVDISFMYKTKDGKSTNKKPSLSGYGAFVSSENPTYSDCLGKGYWQYDYTKYFTFGIFNDLDFDEKRTKIIVEELLNQPKLQKLFIEPYLKTQLRLNNSDKIRFHGCRAVRHDDHIHLQIK</sequence>
<keyword evidence="1" id="KW-0472">Membrane</keyword>
<dbReference type="InterPro" id="IPR009045">
    <property type="entry name" value="Zn_M74/Hedgehog-like"/>
</dbReference>
<organism evidence="2 3">
    <name type="scientific">Aureibaculum marinum</name>
    <dbReference type="NCBI Taxonomy" id="2487930"/>
    <lineage>
        <taxon>Bacteria</taxon>
        <taxon>Pseudomonadati</taxon>
        <taxon>Bacteroidota</taxon>
        <taxon>Flavobacteriia</taxon>
        <taxon>Flavobacteriales</taxon>
        <taxon>Flavobacteriaceae</taxon>
        <taxon>Aureibaculum</taxon>
    </lineage>
</organism>
<dbReference type="OrthoDB" id="655954at2"/>
<proteinExistence type="predicted"/>
<dbReference type="Gene3D" id="3.30.1380.10">
    <property type="match status" value="1"/>
</dbReference>
<protein>
    <submittedName>
        <fullName evidence="2">Uncharacterized protein</fullName>
    </submittedName>
</protein>
<name>A0A3N4NZG3_9FLAO</name>
<comment type="caution">
    <text evidence="2">The sequence shown here is derived from an EMBL/GenBank/DDBJ whole genome shotgun (WGS) entry which is preliminary data.</text>
</comment>
<dbReference type="Proteomes" id="UP000270856">
    <property type="component" value="Unassembled WGS sequence"/>
</dbReference>